<dbReference type="InterPro" id="IPR018535">
    <property type="entry name" value="DUF1996"/>
</dbReference>
<evidence type="ECO:0000256" key="2">
    <source>
        <dbReference type="SAM" id="SignalP"/>
    </source>
</evidence>
<dbReference type="AlphaFoldDB" id="A0A550CN81"/>
<dbReference type="Proteomes" id="UP000320762">
    <property type="component" value="Unassembled WGS sequence"/>
</dbReference>
<gene>
    <name evidence="4" type="ORF">BD626DRAFT_535557</name>
</gene>
<evidence type="ECO:0000313" key="5">
    <source>
        <dbReference type="Proteomes" id="UP000320762"/>
    </source>
</evidence>
<dbReference type="PANTHER" id="PTHR43662:SF3">
    <property type="entry name" value="DOMAIN PROTEIN, PUTATIVE (AFU_ORTHOLOGUE AFUA_6G11970)-RELATED"/>
    <property type="match status" value="1"/>
</dbReference>
<dbReference type="OrthoDB" id="74764at2759"/>
<evidence type="ECO:0000313" key="4">
    <source>
        <dbReference type="EMBL" id="TRM66251.1"/>
    </source>
</evidence>
<feature type="chain" id="PRO_5022001821" description="DUF1996 domain-containing protein" evidence="2">
    <location>
        <begin position="21"/>
        <end position="426"/>
    </location>
</feature>
<dbReference type="PANTHER" id="PTHR43662">
    <property type="match status" value="1"/>
</dbReference>
<proteinExistence type="predicted"/>
<dbReference type="EMBL" id="VDMD01000004">
    <property type="protein sequence ID" value="TRM66251.1"/>
    <property type="molecule type" value="Genomic_DNA"/>
</dbReference>
<accession>A0A550CN81</accession>
<dbReference type="Pfam" id="PF09362">
    <property type="entry name" value="DUF1996"/>
    <property type="match status" value="1"/>
</dbReference>
<name>A0A550CN81_9AGAR</name>
<keyword evidence="5" id="KW-1185">Reference proteome</keyword>
<feature type="signal peptide" evidence="2">
    <location>
        <begin position="1"/>
        <end position="20"/>
    </location>
</feature>
<feature type="region of interest" description="Disordered" evidence="1">
    <location>
        <begin position="398"/>
        <end position="426"/>
    </location>
</feature>
<feature type="compositionally biased region" description="Basic residues" evidence="1">
    <location>
        <begin position="404"/>
        <end position="415"/>
    </location>
</feature>
<dbReference type="STRING" id="97359.A0A550CN81"/>
<comment type="caution">
    <text evidence="4">The sequence shown here is derived from an EMBL/GenBank/DDBJ whole genome shotgun (WGS) entry which is preliminary data.</text>
</comment>
<keyword evidence="2" id="KW-0732">Signal</keyword>
<organism evidence="4 5">
    <name type="scientific">Schizophyllum amplum</name>
    <dbReference type="NCBI Taxonomy" id="97359"/>
    <lineage>
        <taxon>Eukaryota</taxon>
        <taxon>Fungi</taxon>
        <taxon>Dikarya</taxon>
        <taxon>Basidiomycota</taxon>
        <taxon>Agaricomycotina</taxon>
        <taxon>Agaricomycetes</taxon>
        <taxon>Agaricomycetidae</taxon>
        <taxon>Agaricales</taxon>
        <taxon>Schizophyllaceae</taxon>
        <taxon>Schizophyllum</taxon>
    </lineage>
</organism>
<evidence type="ECO:0000256" key="1">
    <source>
        <dbReference type="SAM" id="MobiDB-lite"/>
    </source>
</evidence>
<evidence type="ECO:0000259" key="3">
    <source>
        <dbReference type="Pfam" id="PF09362"/>
    </source>
</evidence>
<reference evidence="4 5" key="1">
    <citation type="journal article" date="2019" name="New Phytol.">
        <title>Comparative genomics reveals unique wood-decay strategies and fruiting body development in the Schizophyllaceae.</title>
        <authorList>
            <person name="Almasi E."/>
            <person name="Sahu N."/>
            <person name="Krizsan K."/>
            <person name="Balint B."/>
            <person name="Kovacs G.M."/>
            <person name="Kiss B."/>
            <person name="Cseklye J."/>
            <person name="Drula E."/>
            <person name="Henrissat B."/>
            <person name="Nagy I."/>
            <person name="Chovatia M."/>
            <person name="Adam C."/>
            <person name="LaButti K."/>
            <person name="Lipzen A."/>
            <person name="Riley R."/>
            <person name="Grigoriev I.V."/>
            <person name="Nagy L.G."/>
        </authorList>
    </citation>
    <scope>NUCLEOTIDE SEQUENCE [LARGE SCALE GENOMIC DNA]</scope>
    <source>
        <strain evidence="4 5">NL-1724</strain>
    </source>
</reference>
<feature type="domain" description="DUF1996" evidence="3">
    <location>
        <begin position="36"/>
        <end position="270"/>
    </location>
</feature>
<protein>
    <recommendedName>
        <fullName evidence="3">DUF1996 domain-containing protein</fullName>
    </recommendedName>
</protein>
<sequence>MTRLTTSIFTTTALATAARAYFLMGTDFLLESERIDPIVNPDEVSPHAHRVLGGSNFGMNTNTSYLRESECTSVPIDEDKSAYWTANLWFNWANGSMSSVSGGNVVMMLPDYLFSDESGATTAFPDGFQMISGDPSLRTFDESSIAQKAVTYLCLDFDTGETTKTYDFPTTKCKSGFRSQINFPMCWNGKDTDSEDHQSHVAFAPDGPDGGSCTDSEYPVTLPRIFMEVYWDTTPFDDFWDQAANTSQPFVLSNGDPTGYSYHADYIYGWDDGVLQNVVDNCHCDPSGGADCCADQGLFTLTKDKTCKLTTQIDEDSLGTLKALPGNNAIIGFGDKVQMSNAASTPAILAASVVTSGAATATGEVLTPAVTGAAASATASAVGDVNLAASTSSAPFATKTCSSSKRRRNHKRHALHRELSHGSYGL</sequence>